<protein>
    <submittedName>
        <fullName evidence="1">Uncharacterized protein</fullName>
    </submittedName>
</protein>
<organism evidence="1 2">
    <name type="scientific">Xenorhabdus miraniensis</name>
    <dbReference type="NCBI Taxonomy" id="351674"/>
    <lineage>
        <taxon>Bacteria</taxon>
        <taxon>Pseudomonadati</taxon>
        <taxon>Pseudomonadota</taxon>
        <taxon>Gammaproteobacteria</taxon>
        <taxon>Enterobacterales</taxon>
        <taxon>Morganellaceae</taxon>
        <taxon>Xenorhabdus</taxon>
    </lineage>
</organism>
<evidence type="ECO:0000313" key="1">
    <source>
        <dbReference type="EMBL" id="PHM48232.1"/>
    </source>
</evidence>
<accession>A0A2D0JPH7</accession>
<dbReference type="Proteomes" id="UP000221980">
    <property type="component" value="Unassembled WGS sequence"/>
</dbReference>
<gene>
    <name evidence="1" type="ORF">Xmir_02570</name>
</gene>
<name>A0A2D0JPH7_9GAMM</name>
<keyword evidence="2" id="KW-1185">Reference proteome</keyword>
<proteinExistence type="predicted"/>
<dbReference type="EMBL" id="NITZ01000012">
    <property type="protein sequence ID" value="PHM48232.1"/>
    <property type="molecule type" value="Genomic_DNA"/>
</dbReference>
<dbReference type="AlphaFoldDB" id="A0A2D0JPH7"/>
<evidence type="ECO:0000313" key="2">
    <source>
        <dbReference type="Proteomes" id="UP000221980"/>
    </source>
</evidence>
<sequence length="93" mass="10158">MVKLSRFSLDNKTRTGICRSGKLNLETLALIPPMVAVLITEPIGHDSNLLIVANIQIISNDSAMHTWTPLVCQTIVCHDQNSVKIAAIHPDLS</sequence>
<comment type="caution">
    <text evidence="1">The sequence shown here is derived from an EMBL/GenBank/DDBJ whole genome shotgun (WGS) entry which is preliminary data.</text>
</comment>
<reference evidence="1 2" key="1">
    <citation type="journal article" date="2017" name="Nat. Microbiol.">
        <title>Natural product diversity associated with the nematode symbionts Photorhabdus and Xenorhabdus.</title>
        <authorList>
            <person name="Tobias N.J."/>
            <person name="Wolff H."/>
            <person name="Djahanschiri B."/>
            <person name="Grundmann F."/>
            <person name="Kronenwerth M."/>
            <person name="Shi Y.M."/>
            <person name="Simonyi S."/>
            <person name="Grun P."/>
            <person name="Shapiro-Ilan D."/>
            <person name="Pidot S.J."/>
            <person name="Stinear T.P."/>
            <person name="Ebersberger I."/>
            <person name="Bode H.B."/>
        </authorList>
    </citation>
    <scope>NUCLEOTIDE SEQUENCE [LARGE SCALE GENOMIC DNA]</scope>
    <source>
        <strain evidence="1 2">DSM 17902</strain>
    </source>
</reference>